<evidence type="ECO:0000313" key="4">
    <source>
        <dbReference type="Proteomes" id="UP001626550"/>
    </source>
</evidence>
<dbReference type="PANTHER" id="PTHR11240">
    <property type="entry name" value="RIBONUCLEASE T2"/>
    <property type="match status" value="1"/>
</dbReference>
<dbReference type="AlphaFoldDB" id="A0ABD2QC82"/>
<dbReference type="Pfam" id="PF00445">
    <property type="entry name" value="Ribonuclease_T2"/>
    <property type="match status" value="1"/>
</dbReference>
<accession>A0ABD2QC82</accession>
<dbReference type="EMBL" id="JBJKFK010000421">
    <property type="protein sequence ID" value="KAL3317160.1"/>
    <property type="molecule type" value="Genomic_DNA"/>
</dbReference>
<name>A0ABD2QC82_9PLAT</name>
<organism evidence="3 4">
    <name type="scientific">Cichlidogyrus casuarinus</name>
    <dbReference type="NCBI Taxonomy" id="1844966"/>
    <lineage>
        <taxon>Eukaryota</taxon>
        <taxon>Metazoa</taxon>
        <taxon>Spiralia</taxon>
        <taxon>Lophotrochozoa</taxon>
        <taxon>Platyhelminthes</taxon>
        <taxon>Monogenea</taxon>
        <taxon>Monopisthocotylea</taxon>
        <taxon>Dactylogyridea</taxon>
        <taxon>Ancyrocephalidae</taxon>
        <taxon>Cichlidogyrus</taxon>
    </lineage>
</organism>
<evidence type="ECO:0000256" key="1">
    <source>
        <dbReference type="ARBA" id="ARBA00007469"/>
    </source>
</evidence>
<reference evidence="3 4" key="1">
    <citation type="submission" date="2024-11" db="EMBL/GenBank/DDBJ databases">
        <title>Adaptive evolution of stress response genes in parasites aligns with host niche diversity.</title>
        <authorList>
            <person name="Hahn C."/>
            <person name="Resl P."/>
        </authorList>
    </citation>
    <scope>NUCLEOTIDE SEQUENCE [LARGE SCALE GENOMIC DNA]</scope>
    <source>
        <strain evidence="3">EGGRZ-B1_66</strain>
        <tissue evidence="3">Body</tissue>
    </source>
</reference>
<comment type="caution">
    <text evidence="3">The sequence shown here is derived from an EMBL/GenBank/DDBJ whole genome shotgun (WGS) entry which is preliminary data.</text>
</comment>
<evidence type="ECO:0000313" key="3">
    <source>
        <dbReference type="EMBL" id="KAL3317160.1"/>
    </source>
</evidence>
<dbReference type="SUPFAM" id="SSF55895">
    <property type="entry name" value="Ribonuclease Rh-like"/>
    <property type="match status" value="1"/>
</dbReference>
<comment type="similarity">
    <text evidence="1 2">Belongs to the RNase T2 family.</text>
</comment>
<dbReference type="PANTHER" id="PTHR11240:SF22">
    <property type="entry name" value="RIBONUCLEASE T2"/>
    <property type="match status" value="1"/>
</dbReference>
<protein>
    <submittedName>
        <fullName evidence="3">Ribonuclease T2</fullName>
    </submittedName>
</protein>
<dbReference type="Gene3D" id="3.90.730.10">
    <property type="entry name" value="Ribonuclease T2-like"/>
    <property type="match status" value="2"/>
</dbReference>
<dbReference type="InterPro" id="IPR001568">
    <property type="entry name" value="RNase_T2-like"/>
</dbReference>
<proteinExistence type="inferred from homology"/>
<dbReference type="InterPro" id="IPR036430">
    <property type="entry name" value="RNase_T2-like_sf"/>
</dbReference>
<gene>
    <name evidence="3" type="primary">RNASET2_3</name>
    <name evidence="3" type="ORF">Ciccas_004193</name>
</gene>
<keyword evidence="4" id="KW-1185">Reference proteome</keyword>
<sequence length="202" mass="23659">MKRHNTDIEIVHWDYLVLHQVWPPGHCSTGKCRFVKQDFLIGGLWAILYPGKRLENCGGAPYYDAVKSHEWYKFGACMYDRLLVKDAPDYFNLACSLKKRCATLDKLKSAGFIPSSQVAYSSTKINEVLNDVYRRNVKISCRRSSNDKQYLQDIRICYNHALNMIDCPKHYPRRRSVTEDDHEFQFRACRDLIYIADFDSQD</sequence>
<evidence type="ECO:0000256" key="2">
    <source>
        <dbReference type="RuleBase" id="RU004328"/>
    </source>
</evidence>
<dbReference type="Proteomes" id="UP001626550">
    <property type="component" value="Unassembled WGS sequence"/>
</dbReference>